<dbReference type="GO" id="GO:0045259">
    <property type="term" value="C:proton-transporting ATP synthase complex"/>
    <property type="evidence" value="ECO:0007669"/>
    <property type="project" value="UniProtKB-KW"/>
</dbReference>
<dbReference type="EMBL" id="KY575058">
    <property type="protein sequence ID" value="ATI20587.1"/>
    <property type="molecule type" value="Genomic_DNA"/>
</dbReference>
<proteinExistence type="inferred from homology"/>
<evidence type="ECO:0000256" key="7">
    <source>
        <dbReference type="ARBA" id="ARBA00022692"/>
    </source>
</evidence>
<evidence type="ECO:0000256" key="2">
    <source>
        <dbReference type="ARBA" id="ARBA00008892"/>
    </source>
</evidence>
<evidence type="ECO:0000256" key="5">
    <source>
        <dbReference type="ARBA" id="ARBA00022448"/>
    </source>
</evidence>
<keyword evidence="11 15" id="KW-0496">Mitochondrion</keyword>
<reference evidence="16" key="1">
    <citation type="submission" date="2017-02" db="EMBL/GenBank/DDBJ databases">
        <title>Fungal Comparative Genomics of Melanconis species and Ophiognomonia clavigignenti-juglandacearum at Different Phylogenetic Distances.</title>
        <authorList>
            <person name="Demers J.E."/>
            <person name="Castlebury L.A."/>
        </authorList>
    </citation>
    <scope>NUCLEOTIDE SEQUENCE</scope>
    <source>
        <strain evidence="16">ATCC36624</strain>
    </source>
</reference>
<dbReference type="AlphaFoldDB" id="A0A2C9DSE4"/>
<comment type="subcellular location">
    <subcellularLocation>
        <location evidence="15">Mitochondrion inner membrane</location>
        <topology evidence="15">Single-pass membrane protein</topology>
    </subcellularLocation>
    <subcellularLocation>
        <location evidence="1">Mitochondrion membrane</location>
        <topology evidence="1">Single-pass membrane protein</topology>
    </subcellularLocation>
</comment>
<evidence type="ECO:0000256" key="4">
    <source>
        <dbReference type="ARBA" id="ARBA00019651"/>
    </source>
</evidence>
<geneLocation type="mitochondrion" evidence="16"/>
<feature type="transmembrane region" description="Helical" evidence="15">
    <location>
        <begin position="6"/>
        <end position="27"/>
    </location>
</feature>
<evidence type="ECO:0000256" key="6">
    <source>
        <dbReference type="ARBA" id="ARBA00022547"/>
    </source>
</evidence>
<keyword evidence="6 15" id="KW-0138">CF(0)</keyword>
<evidence type="ECO:0000256" key="12">
    <source>
        <dbReference type="ARBA" id="ARBA00023136"/>
    </source>
</evidence>
<dbReference type="PANTHER" id="PTHR36101:SF1">
    <property type="entry name" value="ATP SYNTHASE PROTEIN 8"/>
    <property type="match status" value="1"/>
</dbReference>
<dbReference type="InterPro" id="IPR009230">
    <property type="entry name" value="ATP_synth_su8_fun"/>
</dbReference>
<comment type="similarity">
    <text evidence="2 15">Belongs to the ATPase protein 8 family.</text>
</comment>
<evidence type="ECO:0000313" key="16">
    <source>
        <dbReference type="EMBL" id="ATI20587.1"/>
    </source>
</evidence>
<keyword evidence="9 15" id="KW-1133">Transmembrane helix</keyword>
<keyword evidence="10 15" id="KW-0406">Ion transport</keyword>
<evidence type="ECO:0000256" key="9">
    <source>
        <dbReference type="ARBA" id="ARBA00022989"/>
    </source>
</evidence>
<dbReference type="Pfam" id="PF05933">
    <property type="entry name" value="Fun_ATP-synt_8"/>
    <property type="match status" value="1"/>
</dbReference>
<gene>
    <name evidence="16" type="primary">atp8</name>
</gene>
<evidence type="ECO:0000256" key="3">
    <source>
        <dbReference type="ARBA" id="ARBA00011291"/>
    </source>
</evidence>
<evidence type="ECO:0000256" key="15">
    <source>
        <dbReference type="RuleBase" id="RU368038"/>
    </source>
</evidence>
<evidence type="ECO:0000256" key="13">
    <source>
        <dbReference type="ARBA" id="ARBA00023310"/>
    </source>
</evidence>
<protein>
    <recommendedName>
        <fullName evidence="4 15">ATP synthase protein 8</fullName>
    </recommendedName>
</protein>
<organism evidence="16">
    <name type="scientific">Ophiognomonia clavigignenti-juglandacearum</name>
    <dbReference type="NCBI Taxonomy" id="218668"/>
    <lineage>
        <taxon>Eukaryota</taxon>
        <taxon>Fungi</taxon>
        <taxon>Dikarya</taxon>
        <taxon>Ascomycota</taxon>
        <taxon>Pezizomycotina</taxon>
        <taxon>Sordariomycetes</taxon>
        <taxon>Sordariomycetidae</taxon>
        <taxon>Diaporthales</taxon>
        <taxon>Gnomoniaceae</taxon>
        <taxon>Ophiognomonia</taxon>
    </lineage>
</organism>
<evidence type="ECO:0000256" key="14">
    <source>
        <dbReference type="ARBA" id="ARBA00024864"/>
    </source>
</evidence>
<keyword evidence="5 15" id="KW-0813">Transport</keyword>
<dbReference type="GO" id="GO:0005743">
    <property type="term" value="C:mitochondrial inner membrane"/>
    <property type="evidence" value="ECO:0007669"/>
    <property type="project" value="UniProtKB-SubCell"/>
</dbReference>
<dbReference type="GO" id="GO:0046933">
    <property type="term" value="F:proton-transporting ATP synthase activity, rotational mechanism"/>
    <property type="evidence" value="ECO:0007669"/>
    <property type="project" value="TreeGrafter"/>
</dbReference>
<keyword evidence="7 15" id="KW-0812">Transmembrane</keyword>
<keyword evidence="12 15" id="KW-0472">Membrane</keyword>
<comment type="subunit">
    <text evidence="3 15">F-type ATPases have 2 components, CF(1) - the catalytic core - and CF(0) - the membrane proton channel.</text>
</comment>
<evidence type="ECO:0000256" key="8">
    <source>
        <dbReference type="ARBA" id="ARBA00022781"/>
    </source>
</evidence>
<dbReference type="PANTHER" id="PTHR36101">
    <property type="entry name" value="ATP SYNTHASE PROTEIN 8"/>
    <property type="match status" value="1"/>
</dbReference>
<evidence type="ECO:0000256" key="1">
    <source>
        <dbReference type="ARBA" id="ARBA00004304"/>
    </source>
</evidence>
<keyword evidence="8 15" id="KW-0375">Hydrogen ion transport</keyword>
<accession>A0A2C9DSE4</accession>
<evidence type="ECO:0000256" key="10">
    <source>
        <dbReference type="ARBA" id="ARBA00023065"/>
    </source>
</evidence>
<keyword evidence="13 15" id="KW-0066">ATP synthesis</keyword>
<evidence type="ECO:0000256" key="11">
    <source>
        <dbReference type="ARBA" id="ARBA00023128"/>
    </source>
</evidence>
<comment type="function">
    <text evidence="14 15">Mitochondrial membrane ATP synthase (F(1)F(0) ATP synthase or Complex V) produces ATP from ADP in the presence of a proton gradient across the membrane which is generated by electron transport complexes of the respiratory chain. F-type ATPases consist of two structural domains, F(1) - containing the extramembraneous catalytic core and F(0) - containing the membrane proton channel, linked together by a central stalk and a peripheral stalk. During catalysis, ATP synthesis in the catalytic domain of F(1) is coupled via a rotary mechanism of the central stalk subunits to proton translocation. Part of the complex F(0) domain. Minor subunit located with subunit a in the membrane.</text>
</comment>
<name>A0A2C9DSE4_9PEZI</name>
<sequence>MPQLVPFYFINEVSFSFVIIGITVYIFSKYILPRFVRLFISRTFIYKLHSSKKN</sequence>